<accession>A0A150M1F0</accession>
<dbReference type="Proteomes" id="UP000075683">
    <property type="component" value="Unassembled WGS sequence"/>
</dbReference>
<feature type="region of interest" description="Disordered" evidence="1">
    <location>
        <begin position="32"/>
        <end position="54"/>
    </location>
</feature>
<evidence type="ECO:0000256" key="1">
    <source>
        <dbReference type="SAM" id="MobiDB-lite"/>
    </source>
</evidence>
<dbReference type="STRING" id="301148.B4135_2347"/>
<feature type="compositionally biased region" description="Pro residues" evidence="1">
    <location>
        <begin position="84"/>
        <end position="94"/>
    </location>
</feature>
<organism evidence="2 3">
    <name type="scientific">Caldibacillus debilis</name>
    <dbReference type="NCBI Taxonomy" id="301148"/>
    <lineage>
        <taxon>Bacteria</taxon>
        <taxon>Bacillati</taxon>
        <taxon>Bacillota</taxon>
        <taxon>Bacilli</taxon>
        <taxon>Bacillales</taxon>
        <taxon>Bacillaceae</taxon>
        <taxon>Caldibacillus</taxon>
    </lineage>
</organism>
<evidence type="ECO:0000313" key="2">
    <source>
        <dbReference type="EMBL" id="KYD18407.1"/>
    </source>
</evidence>
<reference evidence="2 3" key="1">
    <citation type="submission" date="2016-01" db="EMBL/GenBank/DDBJ databases">
        <title>Draft Genome Sequences of Seven Thermophilic Sporeformers Isolated from Foods.</title>
        <authorList>
            <person name="Berendsen E.M."/>
            <person name="Wells-Bennik M.H."/>
            <person name="Krawcyk A.O."/>
            <person name="De Jong A."/>
            <person name="Holsappel S."/>
            <person name="Eijlander R.T."/>
            <person name="Kuipers O.P."/>
        </authorList>
    </citation>
    <scope>NUCLEOTIDE SEQUENCE [LARGE SCALE GENOMIC DNA]</scope>
    <source>
        <strain evidence="2 3">B4135</strain>
    </source>
</reference>
<gene>
    <name evidence="2" type="ORF">B4135_2347</name>
</gene>
<proteinExistence type="predicted"/>
<sequence>MLSQEFYKIFYGKWLGEKPVSVTVSFVPRTGIPRKAGPGPPLRGNLAAPCQSSSFSQPFPFPSLTEDRPLPPLRPLLPGIPSAMPAPPAPAPYK</sequence>
<dbReference type="EMBL" id="LQYT01000051">
    <property type="protein sequence ID" value="KYD18407.1"/>
    <property type="molecule type" value="Genomic_DNA"/>
</dbReference>
<name>A0A150M1F0_9BACI</name>
<protein>
    <submittedName>
        <fullName evidence="2">Uncharacterized protein</fullName>
    </submittedName>
</protein>
<comment type="caution">
    <text evidence="2">The sequence shown here is derived from an EMBL/GenBank/DDBJ whole genome shotgun (WGS) entry which is preliminary data.</text>
</comment>
<dbReference type="AlphaFoldDB" id="A0A150M1F0"/>
<evidence type="ECO:0000313" key="3">
    <source>
        <dbReference type="Proteomes" id="UP000075683"/>
    </source>
</evidence>
<feature type="region of interest" description="Disordered" evidence="1">
    <location>
        <begin position="72"/>
        <end position="94"/>
    </location>
</feature>